<evidence type="ECO:0000313" key="4">
    <source>
        <dbReference type="Proteomes" id="UP001597018"/>
    </source>
</evidence>
<dbReference type="SUPFAM" id="SSF53187">
    <property type="entry name" value="Zn-dependent exopeptidases"/>
    <property type="match status" value="1"/>
</dbReference>
<organism evidence="3 4">
    <name type="scientific">Saccharopolyspora rosea</name>
    <dbReference type="NCBI Taxonomy" id="524884"/>
    <lineage>
        <taxon>Bacteria</taxon>
        <taxon>Bacillati</taxon>
        <taxon>Actinomycetota</taxon>
        <taxon>Actinomycetes</taxon>
        <taxon>Pseudonocardiales</taxon>
        <taxon>Pseudonocardiaceae</taxon>
        <taxon>Saccharopolyspora</taxon>
    </lineage>
</organism>
<evidence type="ECO:0000313" key="3">
    <source>
        <dbReference type="EMBL" id="MFD0923130.1"/>
    </source>
</evidence>
<dbReference type="SUPFAM" id="SSF55031">
    <property type="entry name" value="Bacterial exopeptidase dimerisation domain"/>
    <property type="match status" value="1"/>
</dbReference>
<keyword evidence="1" id="KW-0479">Metal-binding</keyword>
<dbReference type="InterPro" id="IPR002933">
    <property type="entry name" value="Peptidase_M20"/>
</dbReference>
<dbReference type="Proteomes" id="UP001597018">
    <property type="component" value="Unassembled WGS sequence"/>
</dbReference>
<name>A0ABW3G0U9_9PSEU</name>
<proteinExistence type="predicted"/>
<dbReference type="RefSeq" id="WP_345601121.1">
    <property type="nucleotide sequence ID" value="NZ_BAABLT010000028.1"/>
</dbReference>
<protein>
    <submittedName>
        <fullName evidence="3">M20/M25/M40 family metallo-hydrolase</fullName>
    </submittedName>
</protein>
<dbReference type="InterPro" id="IPR036264">
    <property type="entry name" value="Bact_exopeptidase_dim_dom"/>
</dbReference>
<keyword evidence="2" id="KW-0378">Hydrolase</keyword>
<dbReference type="Gene3D" id="3.40.630.10">
    <property type="entry name" value="Zn peptidases"/>
    <property type="match status" value="1"/>
</dbReference>
<comment type="caution">
    <text evidence="3">The sequence shown here is derived from an EMBL/GenBank/DDBJ whole genome shotgun (WGS) entry which is preliminary data.</text>
</comment>
<keyword evidence="4" id="KW-1185">Reference proteome</keyword>
<dbReference type="Pfam" id="PF01546">
    <property type="entry name" value="Peptidase_M20"/>
    <property type="match status" value="1"/>
</dbReference>
<dbReference type="PANTHER" id="PTHR43808">
    <property type="entry name" value="ACETYLORNITHINE DEACETYLASE"/>
    <property type="match status" value="1"/>
</dbReference>
<accession>A0ABW3G0U9</accession>
<reference evidence="4" key="1">
    <citation type="journal article" date="2019" name="Int. J. Syst. Evol. Microbiol.">
        <title>The Global Catalogue of Microorganisms (GCM) 10K type strain sequencing project: providing services to taxonomists for standard genome sequencing and annotation.</title>
        <authorList>
            <consortium name="The Broad Institute Genomics Platform"/>
            <consortium name="The Broad Institute Genome Sequencing Center for Infectious Disease"/>
            <person name="Wu L."/>
            <person name="Ma J."/>
        </authorList>
    </citation>
    <scope>NUCLEOTIDE SEQUENCE [LARGE SCALE GENOMIC DNA]</scope>
    <source>
        <strain evidence="4">CCUG 56401</strain>
    </source>
</reference>
<evidence type="ECO:0000256" key="2">
    <source>
        <dbReference type="ARBA" id="ARBA00022801"/>
    </source>
</evidence>
<evidence type="ECO:0000256" key="1">
    <source>
        <dbReference type="ARBA" id="ARBA00022723"/>
    </source>
</evidence>
<sequence length="430" mass="45732">MSDLLTPEDRELLLHLLATPTVGFLEAAPDDPPPRLREAQRAYARAAESVGFRVVRHGSPPPHVLRRDDVPVTVRRAAEDPRFLAEQPSLLLRLGPALPRRATVMFNVHLDTVAGLEPVGLSGGRFTGRGAIDAKGPAVALLSGIRDAVRAEPALGRDVGVLVQAVSGEEGGAMGTFGTRPLVEAGHVGRLNIFCEPTGLRYLPRSTASMTARVHVGGHGAVDDRPDTGHNASVLLGFLAQHLAAALDPRDRPGRLCIGGVHTGHAHNRVYGSGELLINLSYATSAEGARAEKALEAAVEDGVRRFTGIFAGTREFTRTAADAAAVTGVRWLKRGLPCLNNSEPWAEDLLTRAGIARWPDVEPAFTCDAIWMDGIPDCYTAVLGPGSLQDNNAHAEGEHADLDELHGFASAVSALLTGFAEQHRDGKERT</sequence>
<dbReference type="InterPro" id="IPR050072">
    <property type="entry name" value="Peptidase_M20A"/>
</dbReference>
<gene>
    <name evidence="3" type="ORF">ACFQ16_25575</name>
</gene>
<dbReference type="EMBL" id="JBHTIW010000029">
    <property type="protein sequence ID" value="MFD0923130.1"/>
    <property type="molecule type" value="Genomic_DNA"/>
</dbReference>
<dbReference type="Gene3D" id="3.30.70.360">
    <property type="match status" value="1"/>
</dbReference>